<gene>
    <name evidence="3" type="primary">CYP76B10</name>
    <name evidence="3" type="ORF">QJS10_CPA10g00815</name>
</gene>
<reference evidence="3" key="2">
    <citation type="submission" date="2023-06" db="EMBL/GenBank/DDBJ databases">
        <authorList>
            <person name="Ma L."/>
            <person name="Liu K.-W."/>
            <person name="Li Z."/>
            <person name="Hsiao Y.-Y."/>
            <person name="Qi Y."/>
            <person name="Fu T."/>
            <person name="Tang G."/>
            <person name="Zhang D."/>
            <person name="Sun W.-H."/>
            <person name="Liu D.-K."/>
            <person name="Li Y."/>
            <person name="Chen G.-Z."/>
            <person name="Liu X.-D."/>
            <person name="Liao X.-Y."/>
            <person name="Jiang Y.-T."/>
            <person name="Yu X."/>
            <person name="Hao Y."/>
            <person name="Huang J."/>
            <person name="Zhao X.-W."/>
            <person name="Ke S."/>
            <person name="Chen Y.-Y."/>
            <person name="Wu W.-L."/>
            <person name="Hsu J.-L."/>
            <person name="Lin Y.-F."/>
            <person name="Huang M.-D."/>
            <person name="Li C.-Y."/>
            <person name="Huang L."/>
            <person name="Wang Z.-W."/>
            <person name="Zhao X."/>
            <person name="Zhong W.-Y."/>
            <person name="Peng D.-H."/>
            <person name="Ahmad S."/>
            <person name="Lan S."/>
            <person name="Zhang J.-S."/>
            <person name="Tsai W.-C."/>
            <person name="Van De Peer Y."/>
            <person name="Liu Z.-J."/>
        </authorList>
    </citation>
    <scope>NUCLEOTIDE SEQUENCE</scope>
    <source>
        <strain evidence="3">CP</strain>
        <tissue evidence="3">Leaves</tissue>
    </source>
</reference>
<evidence type="ECO:0000313" key="3">
    <source>
        <dbReference type="EMBL" id="KAK1305741.1"/>
    </source>
</evidence>
<dbReference type="Pfam" id="PF00067">
    <property type="entry name" value="p450"/>
    <property type="match status" value="1"/>
</dbReference>
<comment type="cofactor">
    <cofactor evidence="1">
        <name>heme</name>
        <dbReference type="ChEBI" id="CHEBI:30413"/>
    </cofactor>
</comment>
<dbReference type="GO" id="GO:0020037">
    <property type="term" value="F:heme binding"/>
    <property type="evidence" value="ECO:0007669"/>
    <property type="project" value="InterPro"/>
</dbReference>
<comment type="caution">
    <text evidence="3">The sequence shown here is derived from an EMBL/GenBank/DDBJ whole genome shotgun (WGS) entry which is preliminary data.</text>
</comment>
<dbReference type="GO" id="GO:0005506">
    <property type="term" value="F:iron ion binding"/>
    <property type="evidence" value="ECO:0007669"/>
    <property type="project" value="InterPro"/>
</dbReference>
<keyword evidence="2" id="KW-0560">Oxidoreductase</keyword>
<dbReference type="PROSITE" id="PS00086">
    <property type="entry name" value="CYTOCHROME_P450"/>
    <property type="match status" value="1"/>
</dbReference>
<dbReference type="EMBL" id="JAUJYO010000010">
    <property type="protein sequence ID" value="KAK1305741.1"/>
    <property type="molecule type" value="Genomic_DNA"/>
</dbReference>
<dbReference type="AlphaFoldDB" id="A0AAV9DXM0"/>
<dbReference type="Gene3D" id="1.10.630.10">
    <property type="entry name" value="Cytochrome P450"/>
    <property type="match status" value="1"/>
</dbReference>
<organism evidence="3 4">
    <name type="scientific">Acorus calamus</name>
    <name type="common">Sweet flag</name>
    <dbReference type="NCBI Taxonomy" id="4465"/>
    <lineage>
        <taxon>Eukaryota</taxon>
        <taxon>Viridiplantae</taxon>
        <taxon>Streptophyta</taxon>
        <taxon>Embryophyta</taxon>
        <taxon>Tracheophyta</taxon>
        <taxon>Spermatophyta</taxon>
        <taxon>Magnoliopsida</taxon>
        <taxon>Liliopsida</taxon>
        <taxon>Acoraceae</taxon>
        <taxon>Acorus</taxon>
    </lineage>
</organism>
<dbReference type="InterPro" id="IPR001128">
    <property type="entry name" value="Cyt_P450"/>
</dbReference>
<feature type="binding site" description="axial binding residue" evidence="1">
    <location>
        <position position="89"/>
    </location>
    <ligand>
        <name>heme</name>
        <dbReference type="ChEBI" id="CHEBI:30413"/>
    </ligand>
    <ligandPart>
        <name>Fe</name>
        <dbReference type="ChEBI" id="CHEBI:18248"/>
    </ligandPart>
</feature>
<dbReference type="InterPro" id="IPR036396">
    <property type="entry name" value="Cyt_P450_sf"/>
</dbReference>
<sequence>MKEVLRLHPALPLLVPHRPSEPATVAGYAVPKDARVFVNVWAIHRDGSVWEDPLEFRPERFLGEENEKRRDFSGNDFDYFPFGSGRRICAGIAMAERTFMWSLATLVHSLNWGMLDGEVVVDLEEKFGIVLKKARPLVAVPTPRLARPEHSNKVLRTFSNIR</sequence>
<keyword evidence="1 2" id="KW-0349">Heme</keyword>
<keyword evidence="2" id="KW-0503">Monooxygenase</keyword>
<keyword evidence="4" id="KW-1185">Reference proteome</keyword>
<keyword evidence="1 2" id="KW-0408">Iron</keyword>
<dbReference type="PANTHER" id="PTHR47951:SF3">
    <property type="entry name" value="CYTOCHROME P450, FAMILY 706, SUBFAMILY A, POLYPEPTIDE 4"/>
    <property type="match status" value="1"/>
</dbReference>
<protein>
    <submittedName>
        <fullName evidence="3">Geraniol 8-hydroxylase</fullName>
    </submittedName>
</protein>
<dbReference type="InterPro" id="IPR002401">
    <property type="entry name" value="Cyt_P450_E_grp-I"/>
</dbReference>
<name>A0AAV9DXM0_ACOCL</name>
<dbReference type="InterPro" id="IPR017972">
    <property type="entry name" value="Cyt_P450_CS"/>
</dbReference>
<proteinExistence type="inferred from homology"/>
<dbReference type="PRINTS" id="PR00463">
    <property type="entry name" value="EP450I"/>
</dbReference>
<reference evidence="3" key="1">
    <citation type="journal article" date="2023" name="Nat. Commun.">
        <title>Diploid and tetraploid genomes of Acorus and the evolution of monocots.</title>
        <authorList>
            <person name="Ma L."/>
            <person name="Liu K.W."/>
            <person name="Li Z."/>
            <person name="Hsiao Y.Y."/>
            <person name="Qi Y."/>
            <person name="Fu T."/>
            <person name="Tang G.D."/>
            <person name="Zhang D."/>
            <person name="Sun W.H."/>
            <person name="Liu D.K."/>
            <person name="Li Y."/>
            <person name="Chen G.Z."/>
            <person name="Liu X.D."/>
            <person name="Liao X.Y."/>
            <person name="Jiang Y.T."/>
            <person name="Yu X."/>
            <person name="Hao Y."/>
            <person name="Huang J."/>
            <person name="Zhao X.W."/>
            <person name="Ke S."/>
            <person name="Chen Y.Y."/>
            <person name="Wu W.L."/>
            <person name="Hsu J.L."/>
            <person name="Lin Y.F."/>
            <person name="Huang M.D."/>
            <person name="Li C.Y."/>
            <person name="Huang L."/>
            <person name="Wang Z.W."/>
            <person name="Zhao X."/>
            <person name="Zhong W.Y."/>
            <person name="Peng D.H."/>
            <person name="Ahmad S."/>
            <person name="Lan S."/>
            <person name="Zhang J.S."/>
            <person name="Tsai W.C."/>
            <person name="Van de Peer Y."/>
            <person name="Liu Z.J."/>
        </authorList>
    </citation>
    <scope>NUCLEOTIDE SEQUENCE</scope>
    <source>
        <strain evidence="3">CP</strain>
    </source>
</reference>
<dbReference type="Proteomes" id="UP001180020">
    <property type="component" value="Unassembled WGS sequence"/>
</dbReference>
<evidence type="ECO:0000313" key="4">
    <source>
        <dbReference type="Proteomes" id="UP001180020"/>
    </source>
</evidence>
<evidence type="ECO:0000256" key="2">
    <source>
        <dbReference type="RuleBase" id="RU000461"/>
    </source>
</evidence>
<dbReference type="GO" id="GO:0004497">
    <property type="term" value="F:monooxygenase activity"/>
    <property type="evidence" value="ECO:0007669"/>
    <property type="project" value="UniProtKB-KW"/>
</dbReference>
<keyword evidence="1 2" id="KW-0479">Metal-binding</keyword>
<evidence type="ECO:0000256" key="1">
    <source>
        <dbReference type="PIRSR" id="PIRSR602401-1"/>
    </source>
</evidence>
<dbReference type="SUPFAM" id="SSF48264">
    <property type="entry name" value="Cytochrome P450"/>
    <property type="match status" value="1"/>
</dbReference>
<dbReference type="GO" id="GO:0016705">
    <property type="term" value="F:oxidoreductase activity, acting on paired donors, with incorporation or reduction of molecular oxygen"/>
    <property type="evidence" value="ECO:0007669"/>
    <property type="project" value="InterPro"/>
</dbReference>
<dbReference type="PANTHER" id="PTHR47951">
    <property type="entry name" value="OS08G0547900 PROTEIN"/>
    <property type="match status" value="1"/>
</dbReference>
<comment type="similarity">
    <text evidence="2">Belongs to the cytochrome P450 family.</text>
</comment>
<accession>A0AAV9DXM0</accession>